<dbReference type="Gene3D" id="3.90.25.10">
    <property type="entry name" value="UDP-galactose 4-epimerase, domain 1"/>
    <property type="match status" value="1"/>
</dbReference>
<gene>
    <name evidence="2" type="ORF">DLK05_05735</name>
</gene>
<dbReference type="PANTHER" id="PTHR43162:SF1">
    <property type="entry name" value="PRESTALK A DIFFERENTIATION PROTEIN A"/>
    <property type="match status" value="1"/>
</dbReference>
<dbReference type="RefSeq" id="WP_127343035.1">
    <property type="nucleotide sequence ID" value="NZ_RJJX01000005.1"/>
</dbReference>
<feature type="domain" description="NmrA-like" evidence="1">
    <location>
        <begin position="2"/>
        <end position="237"/>
    </location>
</feature>
<protein>
    <submittedName>
        <fullName evidence="2">NAD-dependent epimerase/dehydratase family protein</fullName>
    </submittedName>
</protein>
<dbReference type="Proteomes" id="UP000282985">
    <property type="component" value="Unassembled WGS sequence"/>
</dbReference>
<evidence type="ECO:0000313" key="2">
    <source>
        <dbReference type="EMBL" id="RUT78980.1"/>
    </source>
</evidence>
<dbReference type="InterPro" id="IPR051604">
    <property type="entry name" value="Ergot_Alk_Oxidoreductase"/>
</dbReference>
<proteinExistence type="predicted"/>
<name>A0A434AWT2_9BACT</name>
<dbReference type="PANTHER" id="PTHR43162">
    <property type="match status" value="1"/>
</dbReference>
<keyword evidence="3" id="KW-1185">Reference proteome</keyword>
<comment type="caution">
    <text evidence="2">The sequence shown here is derived from an EMBL/GenBank/DDBJ whole genome shotgun (WGS) entry which is preliminary data.</text>
</comment>
<sequence>MENKILITGATGNIGSEIVKQLKAKNANFVAGTSNGKAINGIETVKFNFADNESLKNAFQGITTLFLLLPSHPEAANWGENVIKLAKESGINHIVRSSGMFANANSDLLIEKLLGSTDEFLKESGINYTITAPSSFMQNFSTQMVNDYKAGVIYQAADDAKINWVDTRDIAAVNIEALLNPDKYLNQTLKITGNESFNYADAINKMNSILGKETQYVAIPNEAAAKAMADMHFPQFVIDLLISLNNSIKEGHLVETTNIVEDVLGRKAITFNQFVEYNKNVWL</sequence>
<dbReference type="SUPFAM" id="SSF51735">
    <property type="entry name" value="NAD(P)-binding Rossmann-fold domains"/>
    <property type="match status" value="1"/>
</dbReference>
<dbReference type="AlphaFoldDB" id="A0A434AWT2"/>
<evidence type="ECO:0000259" key="1">
    <source>
        <dbReference type="Pfam" id="PF05368"/>
    </source>
</evidence>
<evidence type="ECO:0000313" key="3">
    <source>
        <dbReference type="Proteomes" id="UP000282985"/>
    </source>
</evidence>
<reference evidence="2 3" key="1">
    <citation type="submission" date="2018-11" db="EMBL/GenBank/DDBJ databases">
        <title>Parancylomarina longa gen. nov., sp. nov., isolated from sediments of southern Okinawa.</title>
        <authorList>
            <person name="Fu T."/>
        </authorList>
    </citation>
    <scope>NUCLEOTIDE SEQUENCE [LARGE SCALE GENOMIC DNA]</scope>
    <source>
        <strain evidence="2 3">T3-2 S1-C</strain>
    </source>
</reference>
<organism evidence="2 3">
    <name type="scientific">Ancylomarina longa</name>
    <dbReference type="NCBI Taxonomy" id="2487017"/>
    <lineage>
        <taxon>Bacteria</taxon>
        <taxon>Pseudomonadati</taxon>
        <taxon>Bacteroidota</taxon>
        <taxon>Bacteroidia</taxon>
        <taxon>Marinilabiliales</taxon>
        <taxon>Marinifilaceae</taxon>
        <taxon>Ancylomarina</taxon>
    </lineage>
</organism>
<dbReference type="InterPro" id="IPR036291">
    <property type="entry name" value="NAD(P)-bd_dom_sf"/>
</dbReference>
<accession>A0A434AWT2</accession>
<dbReference type="Gene3D" id="3.40.50.720">
    <property type="entry name" value="NAD(P)-binding Rossmann-like Domain"/>
    <property type="match status" value="1"/>
</dbReference>
<dbReference type="EMBL" id="RJJX01000005">
    <property type="protein sequence ID" value="RUT78980.1"/>
    <property type="molecule type" value="Genomic_DNA"/>
</dbReference>
<dbReference type="OrthoDB" id="2149806at2"/>
<dbReference type="InterPro" id="IPR008030">
    <property type="entry name" value="NmrA-like"/>
</dbReference>
<dbReference type="Pfam" id="PF05368">
    <property type="entry name" value="NmrA"/>
    <property type="match status" value="1"/>
</dbReference>